<name>A0ABU7UZ76_9GAMM</name>
<organism evidence="11 12">
    <name type="scientific">Aquilutibacter rugosus</name>
    <dbReference type="NCBI Taxonomy" id="3115820"/>
    <lineage>
        <taxon>Bacteria</taxon>
        <taxon>Pseudomonadati</taxon>
        <taxon>Pseudomonadota</taxon>
        <taxon>Gammaproteobacteria</taxon>
        <taxon>Lysobacterales</taxon>
        <taxon>Lysobacteraceae</taxon>
        <taxon>Aquilutibacter</taxon>
    </lineage>
</organism>
<dbReference type="PANTHER" id="PTHR20941:SF1">
    <property type="entry name" value="FOLIC ACID SYNTHESIS PROTEIN FOL1"/>
    <property type="match status" value="1"/>
</dbReference>
<dbReference type="RefSeq" id="WP_331703770.1">
    <property type="nucleotide sequence ID" value="NZ_JAZHBO010000002.1"/>
</dbReference>
<evidence type="ECO:0000256" key="4">
    <source>
        <dbReference type="ARBA" id="ARBA00012458"/>
    </source>
</evidence>
<reference evidence="11 12" key="1">
    <citation type="submission" date="2024-01" db="EMBL/GenBank/DDBJ databases">
        <title>Novel species of the genus Luteimonas isolated from rivers.</title>
        <authorList>
            <person name="Lu H."/>
        </authorList>
    </citation>
    <scope>NUCLEOTIDE SEQUENCE [LARGE SCALE GENOMIC DNA]</scope>
    <source>
        <strain evidence="11 12">FXH3W</strain>
    </source>
</reference>
<dbReference type="NCBIfam" id="TIGR01496">
    <property type="entry name" value="DHPS"/>
    <property type="match status" value="1"/>
</dbReference>
<dbReference type="PROSITE" id="PS00792">
    <property type="entry name" value="DHPS_1"/>
    <property type="match status" value="1"/>
</dbReference>
<evidence type="ECO:0000256" key="5">
    <source>
        <dbReference type="ARBA" id="ARBA00022679"/>
    </source>
</evidence>
<comment type="caution">
    <text evidence="11">The sequence shown here is derived from an EMBL/GenBank/DDBJ whole genome shotgun (WGS) entry which is preliminary data.</text>
</comment>
<keyword evidence="5 9" id="KW-0808">Transferase</keyword>
<dbReference type="Proteomes" id="UP001356170">
    <property type="component" value="Unassembled WGS sequence"/>
</dbReference>
<evidence type="ECO:0000313" key="12">
    <source>
        <dbReference type="Proteomes" id="UP001356170"/>
    </source>
</evidence>
<dbReference type="InterPro" id="IPR006390">
    <property type="entry name" value="DHP_synth_dom"/>
</dbReference>
<accession>A0ABU7UZ76</accession>
<dbReference type="InterPro" id="IPR045031">
    <property type="entry name" value="DHP_synth-like"/>
</dbReference>
<keyword evidence="7 9" id="KW-0460">Magnesium</keyword>
<dbReference type="GO" id="GO:0004156">
    <property type="term" value="F:dihydropteroate synthase activity"/>
    <property type="evidence" value="ECO:0007669"/>
    <property type="project" value="UniProtKB-EC"/>
</dbReference>
<comment type="similarity">
    <text evidence="9">Belongs to the DHPS family.</text>
</comment>
<proteinExistence type="inferred from homology"/>
<dbReference type="SUPFAM" id="SSF51717">
    <property type="entry name" value="Dihydropteroate synthetase-like"/>
    <property type="match status" value="1"/>
</dbReference>
<evidence type="ECO:0000256" key="1">
    <source>
        <dbReference type="ARBA" id="ARBA00000012"/>
    </source>
</evidence>
<dbReference type="PROSITE" id="PS50972">
    <property type="entry name" value="PTERIN_BINDING"/>
    <property type="match status" value="1"/>
</dbReference>
<keyword evidence="12" id="KW-1185">Reference proteome</keyword>
<evidence type="ECO:0000256" key="9">
    <source>
        <dbReference type="RuleBase" id="RU361205"/>
    </source>
</evidence>
<evidence type="ECO:0000256" key="6">
    <source>
        <dbReference type="ARBA" id="ARBA00022723"/>
    </source>
</evidence>
<keyword evidence="8 9" id="KW-0289">Folate biosynthesis</keyword>
<dbReference type="CDD" id="cd00739">
    <property type="entry name" value="DHPS"/>
    <property type="match status" value="1"/>
</dbReference>
<dbReference type="EMBL" id="JAZHBO010000002">
    <property type="protein sequence ID" value="MEF2155777.1"/>
    <property type="molecule type" value="Genomic_DNA"/>
</dbReference>
<dbReference type="Gene3D" id="3.20.20.20">
    <property type="entry name" value="Dihydropteroate synthase-like"/>
    <property type="match status" value="1"/>
</dbReference>
<dbReference type="Pfam" id="PF00809">
    <property type="entry name" value="Pterin_bind"/>
    <property type="match status" value="1"/>
</dbReference>
<comment type="cofactor">
    <cofactor evidence="2 9">
        <name>Mg(2+)</name>
        <dbReference type="ChEBI" id="CHEBI:18420"/>
    </cofactor>
</comment>
<feature type="domain" description="Pterin-binding" evidence="10">
    <location>
        <begin position="20"/>
        <end position="278"/>
    </location>
</feature>
<comment type="catalytic activity">
    <reaction evidence="1">
        <text>(7,8-dihydropterin-6-yl)methyl diphosphate + 4-aminobenzoate = 7,8-dihydropteroate + diphosphate</text>
        <dbReference type="Rhea" id="RHEA:19949"/>
        <dbReference type="ChEBI" id="CHEBI:17836"/>
        <dbReference type="ChEBI" id="CHEBI:17839"/>
        <dbReference type="ChEBI" id="CHEBI:33019"/>
        <dbReference type="ChEBI" id="CHEBI:72950"/>
        <dbReference type="EC" id="2.5.1.15"/>
    </reaction>
</comment>
<sequence>MFDTVPVVRCGAKSLRLERPQLMGIVNVTPDSFSDGGDFVQTDVAVAHALQLIEEGADILDIGGESTRPGAATVSAEQELARVVPVIRQVAAYIAERQLSTLISVDTYKPAVMQAAVEAGADLINDVRALTEPGALDVVAKLDCGVVLMHFVGTPADMQTDPHYDDVTAEVHRFLTERIFACELAGIRKDRLIADPGFGFGKTTAHNMELLARLDWLRDLGVPVLAGLSRKRSLGELTGRSEPKQRVAASVAAHLIAVQHGAMIVRVHDVAATRDALIIRQATEPFKRPRTVAPKSPAAALWPED</sequence>
<evidence type="ECO:0000256" key="7">
    <source>
        <dbReference type="ARBA" id="ARBA00022842"/>
    </source>
</evidence>
<dbReference type="PROSITE" id="PS00793">
    <property type="entry name" value="DHPS_2"/>
    <property type="match status" value="1"/>
</dbReference>
<dbReference type="InterPro" id="IPR011005">
    <property type="entry name" value="Dihydropteroate_synth-like_sf"/>
</dbReference>
<dbReference type="PANTHER" id="PTHR20941">
    <property type="entry name" value="FOLATE SYNTHESIS PROTEINS"/>
    <property type="match status" value="1"/>
</dbReference>
<evidence type="ECO:0000313" key="11">
    <source>
        <dbReference type="EMBL" id="MEF2155777.1"/>
    </source>
</evidence>
<dbReference type="InterPro" id="IPR000489">
    <property type="entry name" value="Pterin-binding_dom"/>
</dbReference>
<comment type="function">
    <text evidence="9">Catalyzes the condensation of para-aminobenzoate (pABA) with 6-hydroxymethyl-7,8-dihydropterin diphosphate (DHPt-PP) to form 7,8-dihydropteroate (H2Pte), the immediate precursor of folate derivatives.</text>
</comment>
<evidence type="ECO:0000256" key="3">
    <source>
        <dbReference type="ARBA" id="ARBA00004763"/>
    </source>
</evidence>
<gene>
    <name evidence="11" type="primary">folP</name>
    <name evidence="11" type="ORF">V3390_05945</name>
</gene>
<evidence type="ECO:0000256" key="2">
    <source>
        <dbReference type="ARBA" id="ARBA00001946"/>
    </source>
</evidence>
<evidence type="ECO:0000256" key="8">
    <source>
        <dbReference type="ARBA" id="ARBA00022909"/>
    </source>
</evidence>
<keyword evidence="6 9" id="KW-0479">Metal-binding</keyword>
<evidence type="ECO:0000259" key="10">
    <source>
        <dbReference type="PROSITE" id="PS50972"/>
    </source>
</evidence>
<protein>
    <recommendedName>
        <fullName evidence="4 9">Dihydropteroate synthase</fullName>
        <shortName evidence="9">DHPS</shortName>
        <ecNumber evidence="4 9">2.5.1.15</ecNumber>
    </recommendedName>
    <alternativeName>
        <fullName evidence="9">Dihydropteroate pyrophosphorylase</fullName>
    </alternativeName>
</protein>
<dbReference type="EC" id="2.5.1.15" evidence="4 9"/>
<comment type="pathway">
    <text evidence="3 9">Cofactor biosynthesis; tetrahydrofolate biosynthesis; 7,8-dihydrofolate from 2-amino-4-hydroxy-6-hydroxymethyl-7,8-dihydropteridine diphosphate and 4-aminobenzoate: step 1/2.</text>
</comment>